<sequence length="130" mass="14556">MKLIFLVVSGMIAMAYGKMQNITVKGTTICNKKRLPDVTVELWEKDTLDPNDLLSKTTTNKDAEFTISGGEDEIGSIEPFLRITHSCNVKSPGCLRIAEYTIPKSRINGVYDMTYVILDIHNTVEKEKCP</sequence>
<keyword evidence="6" id="KW-1185">Reference proteome</keyword>
<dbReference type="InterPro" id="IPR038479">
    <property type="entry name" value="Transthyretin-like_sf"/>
</dbReference>
<dbReference type="PANTHER" id="PTHR21700">
    <property type="entry name" value="TRANSTHYRETIN-LIKE FAMILY PROTEIN-RELATED"/>
    <property type="match status" value="1"/>
</dbReference>
<name>A0A1I7XJS1_HETBA</name>
<evidence type="ECO:0000256" key="1">
    <source>
        <dbReference type="ARBA" id="ARBA00004613"/>
    </source>
</evidence>
<evidence type="ECO:0000313" key="6">
    <source>
        <dbReference type="Proteomes" id="UP000095283"/>
    </source>
</evidence>
<dbReference type="GO" id="GO:0005576">
    <property type="term" value="C:extracellular region"/>
    <property type="evidence" value="ECO:0007669"/>
    <property type="project" value="UniProtKB-SubCell"/>
</dbReference>
<evidence type="ECO:0000256" key="4">
    <source>
        <dbReference type="ARBA" id="ARBA00022729"/>
    </source>
</evidence>
<dbReference type="PANTHER" id="PTHR21700:SF30">
    <property type="entry name" value="TRANSTHYRETIN-LIKE FAMILY PROTEIN"/>
    <property type="match status" value="1"/>
</dbReference>
<accession>A0A1I7XJS1</accession>
<reference evidence="7" key="1">
    <citation type="submission" date="2016-11" db="UniProtKB">
        <authorList>
            <consortium name="WormBaseParasite"/>
        </authorList>
    </citation>
    <scope>IDENTIFICATION</scope>
</reference>
<feature type="signal peptide" evidence="5">
    <location>
        <begin position="1"/>
        <end position="17"/>
    </location>
</feature>
<dbReference type="Gene3D" id="2.60.40.3330">
    <property type="match status" value="1"/>
</dbReference>
<protein>
    <submittedName>
        <fullName evidence="7">Transthyretin-like family protein</fullName>
    </submittedName>
</protein>
<evidence type="ECO:0000256" key="5">
    <source>
        <dbReference type="SAM" id="SignalP"/>
    </source>
</evidence>
<keyword evidence="3" id="KW-0964">Secreted</keyword>
<evidence type="ECO:0000256" key="3">
    <source>
        <dbReference type="ARBA" id="ARBA00022525"/>
    </source>
</evidence>
<organism evidence="6 7">
    <name type="scientific">Heterorhabditis bacteriophora</name>
    <name type="common">Entomopathogenic nematode worm</name>
    <dbReference type="NCBI Taxonomy" id="37862"/>
    <lineage>
        <taxon>Eukaryota</taxon>
        <taxon>Metazoa</taxon>
        <taxon>Ecdysozoa</taxon>
        <taxon>Nematoda</taxon>
        <taxon>Chromadorea</taxon>
        <taxon>Rhabditida</taxon>
        <taxon>Rhabditina</taxon>
        <taxon>Rhabditomorpha</taxon>
        <taxon>Strongyloidea</taxon>
        <taxon>Heterorhabditidae</taxon>
        <taxon>Heterorhabditis</taxon>
    </lineage>
</organism>
<evidence type="ECO:0000313" key="7">
    <source>
        <dbReference type="WBParaSite" id="Hba_18011"/>
    </source>
</evidence>
<dbReference type="Pfam" id="PF01060">
    <property type="entry name" value="TTR-52"/>
    <property type="match status" value="1"/>
</dbReference>
<feature type="chain" id="PRO_5009311268" evidence="5">
    <location>
        <begin position="18"/>
        <end position="130"/>
    </location>
</feature>
<dbReference type="GO" id="GO:0009986">
    <property type="term" value="C:cell surface"/>
    <property type="evidence" value="ECO:0007669"/>
    <property type="project" value="InterPro"/>
</dbReference>
<dbReference type="InterPro" id="IPR001534">
    <property type="entry name" value="Transthyretin-like"/>
</dbReference>
<dbReference type="Proteomes" id="UP000095283">
    <property type="component" value="Unplaced"/>
</dbReference>
<proteinExistence type="inferred from homology"/>
<dbReference type="AlphaFoldDB" id="A0A1I7XJS1"/>
<comment type="subcellular location">
    <subcellularLocation>
        <location evidence="1">Secreted</location>
    </subcellularLocation>
</comment>
<comment type="similarity">
    <text evidence="2">Belongs to the nematode transthyretin-like family.</text>
</comment>
<keyword evidence="4 5" id="KW-0732">Signal</keyword>
<evidence type="ECO:0000256" key="2">
    <source>
        <dbReference type="ARBA" id="ARBA00010112"/>
    </source>
</evidence>
<dbReference type="WBParaSite" id="Hba_18011">
    <property type="protein sequence ID" value="Hba_18011"/>
    <property type="gene ID" value="Hba_18011"/>
</dbReference>